<dbReference type="AlphaFoldDB" id="A0AAD4E2C8"/>
<dbReference type="RefSeq" id="XP_041223552.1">
    <property type="nucleotide sequence ID" value="XM_041367433.1"/>
</dbReference>
<gene>
    <name evidence="1" type="ORF">F5891DRAFT_1191286</name>
</gene>
<name>A0AAD4E2C8_9AGAM</name>
<dbReference type="GeneID" id="64661731"/>
<organism evidence="1 2">
    <name type="scientific">Suillus fuscotomentosus</name>
    <dbReference type="NCBI Taxonomy" id="1912939"/>
    <lineage>
        <taxon>Eukaryota</taxon>
        <taxon>Fungi</taxon>
        <taxon>Dikarya</taxon>
        <taxon>Basidiomycota</taxon>
        <taxon>Agaricomycotina</taxon>
        <taxon>Agaricomycetes</taxon>
        <taxon>Agaricomycetidae</taxon>
        <taxon>Boletales</taxon>
        <taxon>Suillineae</taxon>
        <taxon>Suillaceae</taxon>
        <taxon>Suillus</taxon>
    </lineage>
</organism>
<keyword evidence="2" id="KW-1185">Reference proteome</keyword>
<accession>A0AAD4E2C8</accession>
<protein>
    <submittedName>
        <fullName evidence="1">Uncharacterized protein</fullName>
    </submittedName>
</protein>
<dbReference type="EMBL" id="JABBWK010000042">
    <property type="protein sequence ID" value="KAG1897976.1"/>
    <property type="molecule type" value="Genomic_DNA"/>
</dbReference>
<reference evidence="1" key="1">
    <citation type="journal article" date="2020" name="New Phytol.">
        <title>Comparative genomics reveals dynamic genome evolution in host specialist ectomycorrhizal fungi.</title>
        <authorList>
            <person name="Lofgren L.A."/>
            <person name="Nguyen N.H."/>
            <person name="Vilgalys R."/>
            <person name="Ruytinx J."/>
            <person name="Liao H.L."/>
            <person name="Branco S."/>
            <person name="Kuo A."/>
            <person name="LaButti K."/>
            <person name="Lipzen A."/>
            <person name="Andreopoulos W."/>
            <person name="Pangilinan J."/>
            <person name="Riley R."/>
            <person name="Hundley H."/>
            <person name="Na H."/>
            <person name="Barry K."/>
            <person name="Grigoriev I.V."/>
            <person name="Stajich J.E."/>
            <person name="Kennedy P.G."/>
        </authorList>
    </citation>
    <scope>NUCLEOTIDE SEQUENCE</scope>
    <source>
        <strain evidence="1">FC203</strain>
    </source>
</reference>
<proteinExistence type="predicted"/>
<evidence type="ECO:0000313" key="2">
    <source>
        <dbReference type="Proteomes" id="UP001195769"/>
    </source>
</evidence>
<evidence type="ECO:0000313" key="1">
    <source>
        <dbReference type="EMBL" id="KAG1897976.1"/>
    </source>
</evidence>
<sequence length="225" mass="25579">MAIFEFSPIMKQHDLDSETLKLASNSKASTGQWGRFESLIGGWSPVPRRVIIPAILEICWIHASEEQIVLDDAHVPGEDAKDAFDEKVAESIKESIKKSRRSWKIHHESSMWARAAGLSDDELTSFSRDDLVQIRNGQASYGHVIFGKLRLPAVNDKLGEGYVHVRIHHEGVSGWKLHAIHHLTASFDEDGHPHSWRAIHPDSYPLEFFEYHSELHEAPQRSSHR</sequence>
<dbReference type="Proteomes" id="UP001195769">
    <property type="component" value="Unassembled WGS sequence"/>
</dbReference>
<comment type="caution">
    <text evidence="1">The sequence shown here is derived from an EMBL/GenBank/DDBJ whole genome shotgun (WGS) entry which is preliminary data.</text>
</comment>